<proteinExistence type="predicted"/>
<gene>
    <name evidence="2" type="ordered locus">Rcas_1350</name>
</gene>
<keyword evidence="3" id="KW-1185">Reference proteome</keyword>
<sequence length="406" mass="44574">MSQSLRIVHIVGSAFAGGWAFHPLCRLRDAGHRVHLICPEDGPLPERTRAAGIPTHIIPFPRRIRHMHSAAAYVARVAAWLRREQIDVVHNHLAPANVWGRLAAYAAGVPVRLTQWPGPLPLEIPASRRIEMALARLDSAIIASSTATQRIYEACGVMRDRIRLIYYGFPFEPFDPTIDGSPIRREFNIAPDVPLVTMVAYMYSPLQERSLRGLNVFGGIGLKGHEILIAAAARVREVNPAVRFLIVGDSLAPGEAERYKRRLHQMVADLELQQTVIFAGKRTDIPSILAAGDVAAVPSLSENVGGAVEPLLMERPVVASAVGGLPDVVRDGETGYLVPPRDPGALADALLRMLALPPAARHAMGRRGRAMVRELFDLPTTVRQTEQLYYDMLNATGMGGLRWARR</sequence>
<dbReference type="Pfam" id="PF13579">
    <property type="entry name" value="Glyco_trans_4_4"/>
    <property type="match status" value="1"/>
</dbReference>
<dbReference type="Pfam" id="PF13692">
    <property type="entry name" value="Glyco_trans_1_4"/>
    <property type="match status" value="1"/>
</dbReference>
<dbReference type="Gene3D" id="3.40.50.2000">
    <property type="entry name" value="Glycogen Phosphorylase B"/>
    <property type="match status" value="2"/>
</dbReference>
<feature type="domain" description="Glycosyltransferase subfamily 4-like N-terminal" evidence="1">
    <location>
        <begin position="26"/>
        <end position="168"/>
    </location>
</feature>
<dbReference type="EMBL" id="CP000804">
    <property type="protein sequence ID" value="ABU57446.1"/>
    <property type="molecule type" value="Genomic_DNA"/>
</dbReference>
<dbReference type="OrthoDB" id="8878585at2"/>
<dbReference type="InterPro" id="IPR028098">
    <property type="entry name" value="Glyco_trans_4-like_N"/>
</dbReference>
<dbReference type="AlphaFoldDB" id="A7NIY8"/>
<name>A7NIY8_ROSCS</name>
<dbReference type="GO" id="GO:0016757">
    <property type="term" value="F:glycosyltransferase activity"/>
    <property type="evidence" value="ECO:0007669"/>
    <property type="project" value="TreeGrafter"/>
</dbReference>
<dbReference type="eggNOG" id="COG0438">
    <property type="taxonomic scope" value="Bacteria"/>
</dbReference>
<protein>
    <submittedName>
        <fullName evidence="2">Glycosyl transferase group 1</fullName>
    </submittedName>
</protein>
<keyword evidence="2" id="KW-0808">Transferase</keyword>
<dbReference type="STRING" id="383372.Rcas_1350"/>
<evidence type="ECO:0000313" key="2">
    <source>
        <dbReference type="EMBL" id="ABU57446.1"/>
    </source>
</evidence>
<dbReference type="Proteomes" id="UP000000263">
    <property type="component" value="Chromosome"/>
</dbReference>
<accession>A7NIY8</accession>
<dbReference type="KEGG" id="rca:Rcas_1350"/>
<organism evidence="2 3">
    <name type="scientific">Roseiflexus castenholzii (strain DSM 13941 / HLO8)</name>
    <dbReference type="NCBI Taxonomy" id="383372"/>
    <lineage>
        <taxon>Bacteria</taxon>
        <taxon>Bacillati</taxon>
        <taxon>Chloroflexota</taxon>
        <taxon>Chloroflexia</taxon>
        <taxon>Chloroflexales</taxon>
        <taxon>Roseiflexineae</taxon>
        <taxon>Roseiflexaceae</taxon>
        <taxon>Roseiflexus</taxon>
    </lineage>
</organism>
<evidence type="ECO:0000259" key="1">
    <source>
        <dbReference type="Pfam" id="PF13579"/>
    </source>
</evidence>
<dbReference type="HOGENOM" id="CLU_009583_0_3_0"/>
<dbReference type="SUPFAM" id="SSF53756">
    <property type="entry name" value="UDP-Glycosyltransferase/glycogen phosphorylase"/>
    <property type="match status" value="1"/>
</dbReference>
<dbReference type="PANTHER" id="PTHR12526:SF636">
    <property type="entry name" value="BLL3647 PROTEIN"/>
    <property type="match status" value="1"/>
</dbReference>
<dbReference type="CAZy" id="GT4">
    <property type="family name" value="Glycosyltransferase Family 4"/>
</dbReference>
<dbReference type="PANTHER" id="PTHR12526">
    <property type="entry name" value="GLYCOSYLTRANSFERASE"/>
    <property type="match status" value="1"/>
</dbReference>
<dbReference type="RefSeq" id="WP_012119875.1">
    <property type="nucleotide sequence ID" value="NC_009767.1"/>
</dbReference>
<reference evidence="2 3" key="1">
    <citation type="submission" date="2007-08" db="EMBL/GenBank/DDBJ databases">
        <title>Complete sequence of Roseiflexus castenholzii DSM 13941.</title>
        <authorList>
            <consortium name="US DOE Joint Genome Institute"/>
            <person name="Copeland A."/>
            <person name="Lucas S."/>
            <person name="Lapidus A."/>
            <person name="Barry K."/>
            <person name="Glavina del Rio T."/>
            <person name="Dalin E."/>
            <person name="Tice H."/>
            <person name="Pitluck S."/>
            <person name="Thompson L.S."/>
            <person name="Brettin T."/>
            <person name="Bruce D."/>
            <person name="Detter J.C."/>
            <person name="Han C."/>
            <person name="Tapia R."/>
            <person name="Schmutz J."/>
            <person name="Larimer F."/>
            <person name="Land M."/>
            <person name="Hauser L."/>
            <person name="Kyrpides N."/>
            <person name="Mikhailova N."/>
            <person name="Bryant D.A."/>
            <person name="Hanada S."/>
            <person name="Tsukatani Y."/>
            <person name="Richardson P."/>
        </authorList>
    </citation>
    <scope>NUCLEOTIDE SEQUENCE [LARGE SCALE GENOMIC DNA]</scope>
    <source>
        <strain evidence="3">DSM 13941 / HLO8</strain>
    </source>
</reference>
<evidence type="ECO:0000313" key="3">
    <source>
        <dbReference type="Proteomes" id="UP000000263"/>
    </source>
</evidence>